<feature type="region of interest" description="Disordered" evidence="1">
    <location>
        <begin position="25"/>
        <end position="126"/>
    </location>
</feature>
<evidence type="ECO:0000313" key="3">
    <source>
        <dbReference type="Proteomes" id="UP001066276"/>
    </source>
</evidence>
<evidence type="ECO:0000313" key="2">
    <source>
        <dbReference type="EMBL" id="KAJ1091157.1"/>
    </source>
</evidence>
<protein>
    <submittedName>
        <fullName evidence="2">Uncharacterized protein</fullName>
    </submittedName>
</protein>
<keyword evidence="3" id="KW-1185">Reference proteome</keyword>
<proteinExistence type="predicted"/>
<evidence type="ECO:0000256" key="1">
    <source>
        <dbReference type="SAM" id="MobiDB-lite"/>
    </source>
</evidence>
<comment type="caution">
    <text evidence="2">The sequence shown here is derived from an EMBL/GenBank/DDBJ whole genome shotgun (WGS) entry which is preliminary data.</text>
</comment>
<reference evidence="2" key="1">
    <citation type="journal article" date="2022" name="bioRxiv">
        <title>Sequencing and chromosome-scale assembly of the giantPleurodeles waltlgenome.</title>
        <authorList>
            <person name="Brown T."/>
            <person name="Elewa A."/>
            <person name="Iarovenko S."/>
            <person name="Subramanian E."/>
            <person name="Araus A.J."/>
            <person name="Petzold A."/>
            <person name="Susuki M."/>
            <person name="Suzuki K.-i.T."/>
            <person name="Hayashi T."/>
            <person name="Toyoda A."/>
            <person name="Oliveira C."/>
            <person name="Osipova E."/>
            <person name="Leigh N.D."/>
            <person name="Simon A."/>
            <person name="Yun M.H."/>
        </authorList>
    </citation>
    <scope>NUCLEOTIDE SEQUENCE</scope>
    <source>
        <strain evidence="2">20211129_DDA</strain>
        <tissue evidence="2">Liver</tissue>
    </source>
</reference>
<sequence length="126" mass="12714">MPGTATSTGAPVAFNRAPMGFLVPASVGRAGGQRPDFWAAPGRAAPRSRLLGCPGAATAHRPAGSPGQLLSAPGSSTSRRRSVSGPATSPRPGPESQRSQRHSSAGASDGPVRRPRGPQFLVGIRA</sequence>
<dbReference type="AlphaFoldDB" id="A0AAV7LL79"/>
<dbReference type="EMBL" id="JANPWB010000015">
    <property type="protein sequence ID" value="KAJ1091157.1"/>
    <property type="molecule type" value="Genomic_DNA"/>
</dbReference>
<organism evidence="2 3">
    <name type="scientific">Pleurodeles waltl</name>
    <name type="common">Iberian ribbed newt</name>
    <dbReference type="NCBI Taxonomy" id="8319"/>
    <lineage>
        <taxon>Eukaryota</taxon>
        <taxon>Metazoa</taxon>
        <taxon>Chordata</taxon>
        <taxon>Craniata</taxon>
        <taxon>Vertebrata</taxon>
        <taxon>Euteleostomi</taxon>
        <taxon>Amphibia</taxon>
        <taxon>Batrachia</taxon>
        <taxon>Caudata</taxon>
        <taxon>Salamandroidea</taxon>
        <taxon>Salamandridae</taxon>
        <taxon>Pleurodelinae</taxon>
        <taxon>Pleurodeles</taxon>
    </lineage>
</organism>
<dbReference type="Proteomes" id="UP001066276">
    <property type="component" value="Chromosome 11"/>
</dbReference>
<accession>A0AAV7LL79</accession>
<gene>
    <name evidence="2" type="ORF">NDU88_004284</name>
</gene>
<name>A0AAV7LL79_PLEWA</name>